<comment type="caution">
    <text evidence="10">The sequence shown here is derived from an EMBL/GenBank/DDBJ whole genome shotgun (WGS) entry which is preliminary data.</text>
</comment>
<reference evidence="11" key="1">
    <citation type="submission" date="2022-10" db="EMBL/GenBank/DDBJ databases">
        <title>Genome assembly of Pristionchus species.</title>
        <authorList>
            <person name="Yoshida K."/>
            <person name="Sommer R.J."/>
        </authorList>
    </citation>
    <scope>NUCLEOTIDE SEQUENCE [LARGE SCALE GENOMIC DNA]</scope>
    <source>
        <strain evidence="11">RS5460</strain>
    </source>
</reference>
<evidence type="ECO:0000256" key="3">
    <source>
        <dbReference type="ARBA" id="ARBA00022833"/>
    </source>
</evidence>
<evidence type="ECO:0000256" key="6">
    <source>
        <dbReference type="PROSITE-ProRule" id="PRU00146"/>
    </source>
</evidence>
<evidence type="ECO:0000256" key="5">
    <source>
        <dbReference type="PROSITE-ProRule" id="PRU00035"/>
    </source>
</evidence>
<dbReference type="InterPro" id="IPR018359">
    <property type="entry name" value="Bromodomain_CS"/>
</dbReference>
<dbReference type="Pfam" id="PF00628">
    <property type="entry name" value="PHD"/>
    <property type="match status" value="2"/>
</dbReference>
<dbReference type="Gene3D" id="1.20.920.10">
    <property type="entry name" value="Bromodomain-like"/>
    <property type="match status" value="1"/>
</dbReference>
<dbReference type="GO" id="GO:0000978">
    <property type="term" value="F:RNA polymerase II cis-regulatory region sequence-specific DNA binding"/>
    <property type="evidence" value="ECO:0007669"/>
    <property type="project" value="TreeGrafter"/>
</dbReference>
<sequence length="417" mass="47992">MGNDEVLIAVPRRESPHSYHQGRALDPSEISLGSPSQLMPSSPKKRRDSERTSGSRKDEGWDSIADRVRRSKRTSDSESSSVKRERRVKMQVEVPESHISSPSSHQMEDRMDDRCFCGKAFNPSKTYLQCTSCSRHHHLKCLQLSEKKARKLAPSWVCEGCTVKEEEPLYCLCKTPYDDSKFYVGCDSCEGWYHPKCVNITQEEAETVAEYICPLCEGKKDEDEEEEEEEEEAESSQREEIHHHSRHARTNSMSTTFSGSLLLPRSVNLSRADFPILRTLVEMIYRENMAAPFRYPVDLKEYPDYLQVIPHPMDLSEMMRKVEQLEYHRIDDLANDFILMLQNARKYNAEGSPIYKNSFVLEAIFDSKLMEAKRAMIAKREKMRKQSECGTVDSCLDIDTDQLIDAGVDPSLFESML</sequence>
<dbReference type="InterPro" id="IPR019787">
    <property type="entry name" value="Znf_PHD-finger"/>
</dbReference>
<dbReference type="GO" id="GO:0006357">
    <property type="term" value="P:regulation of transcription by RNA polymerase II"/>
    <property type="evidence" value="ECO:0007669"/>
    <property type="project" value="InterPro"/>
</dbReference>
<name>A0AAN5CAA0_9BILA</name>
<dbReference type="InterPro" id="IPR001487">
    <property type="entry name" value="Bromodomain"/>
</dbReference>
<dbReference type="PROSITE" id="PS50016">
    <property type="entry name" value="ZF_PHD_2"/>
    <property type="match status" value="2"/>
</dbReference>
<keyword evidence="2 6" id="KW-0863">Zinc-finger</keyword>
<dbReference type="PROSITE" id="PS50014">
    <property type="entry name" value="BROMODOMAIN_2"/>
    <property type="match status" value="1"/>
</dbReference>
<evidence type="ECO:0000256" key="7">
    <source>
        <dbReference type="SAM" id="MobiDB-lite"/>
    </source>
</evidence>
<evidence type="ECO:0000259" key="9">
    <source>
        <dbReference type="PROSITE" id="PS50016"/>
    </source>
</evidence>
<dbReference type="Proteomes" id="UP001328107">
    <property type="component" value="Unassembled WGS sequence"/>
</dbReference>
<feature type="region of interest" description="Disordered" evidence="7">
    <location>
        <begin position="219"/>
        <end position="250"/>
    </location>
</feature>
<feature type="domain" description="Bromo" evidence="8">
    <location>
        <begin position="285"/>
        <end position="355"/>
    </location>
</feature>
<proteinExistence type="predicted"/>
<dbReference type="InterPro" id="IPR011011">
    <property type="entry name" value="Znf_FYVE_PHD"/>
</dbReference>
<evidence type="ECO:0000313" key="11">
    <source>
        <dbReference type="Proteomes" id="UP001328107"/>
    </source>
</evidence>
<evidence type="ECO:0000313" key="10">
    <source>
        <dbReference type="EMBL" id="GMR36545.1"/>
    </source>
</evidence>
<feature type="domain" description="PHD-type" evidence="9">
    <location>
        <begin position="112"/>
        <end position="164"/>
    </location>
</feature>
<gene>
    <name evidence="10" type="ORF">PMAYCL1PPCAC_06740</name>
</gene>
<dbReference type="GO" id="GO:0008270">
    <property type="term" value="F:zinc ion binding"/>
    <property type="evidence" value="ECO:0007669"/>
    <property type="project" value="UniProtKB-KW"/>
</dbReference>
<evidence type="ECO:0000256" key="4">
    <source>
        <dbReference type="ARBA" id="ARBA00023117"/>
    </source>
</evidence>
<dbReference type="CDD" id="cd15560">
    <property type="entry name" value="PHD2_3_BPTF"/>
    <property type="match status" value="1"/>
</dbReference>
<keyword evidence="1" id="KW-0479">Metal-binding</keyword>
<keyword evidence="3" id="KW-0862">Zinc</keyword>
<dbReference type="InterPro" id="IPR036427">
    <property type="entry name" value="Bromodomain-like_sf"/>
</dbReference>
<dbReference type="SUPFAM" id="SSF57903">
    <property type="entry name" value="FYVE/PHD zinc finger"/>
    <property type="match status" value="2"/>
</dbReference>
<organism evidence="10 11">
    <name type="scientific">Pristionchus mayeri</name>
    <dbReference type="NCBI Taxonomy" id="1317129"/>
    <lineage>
        <taxon>Eukaryota</taxon>
        <taxon>Metazoa</taxon>
        <taxon>Ecdysozoa</taxon>
        <taxon>Nematoda</taxon>
        <taxon>Chromadorea</taxon>
        <taxon>Rhabditida</taxon>
        <taxon>Rhabditina</taxon>
        <taxon>Diplogasteromorpha</taxon>
        <taxon>Diplogasteroidea</taxon>
        <taxon>Neodiplogasteridae</taxon>
        <taxon>Pristionchus</taxon>
    </lineage>
</organism>
<accession>A0AAN5CAA0</accession>
<evidence type="ECO:0000256" key="2">
    <source>
        <dbReference type="ARBA" id="ARBA00022771"/>
    </source>
</evidence>
<dbReference type="PANTHER" id="PTHR45975">
    <property type="entry name" value="NUCLEOSOME-REMODELING FACTOR SUBUNIT BPTF"/>
    <property type="match status" value="1"/>
</dbReference>
<feature type="region of interest" description="Disordered" evidence="7">
    <location>
        <begin position="1"/>
        <end position="106"/>
    </location>
</feature>
<dbReference type="InterPro" id="IPR001965">
    <property type="entry name" value="Znf_PHD"/>
</dbReference>
<dbReference type="SMART" id="SM00297">
    <property type="entry name" value="BROMO"/>
    <property type="match status" value="1"/>
</dbReference>
<keyword evidence="4 5" id="KW-0103">Bromodomain</keyword>
<dbReference type="SUPFAM" id="SSF47370">
    <property type="entry name" value="Bromodomain"/>
    <property type="match status" value="1"/>
</dbReference>
<keyword evidence="11" id="KW-1185">Reference proteome</keyword>
<dbReference type="InterPro" id="IPR038028">
    <property type="entry name" value="BPTF"/>
</dbReference>
<evidence type="ECO:0000256" key="1">
    <source>
        <dbReference type="ARBA" id="ARBA00022723"/>
    </source>
</evidence>
<dbReference type="SMART" id="SM00249">
    <property type="entry name" value="PHD"/>
    <property type="match status" value="2"/>
</dbReference>
<dbReference type="AlphaFoldDB" id="A0AAN5CAA0"/>
<feature type="domain" description="PHD-type" evidence="9">
    <location>
        <begin position="168"/>
        <end position="219"/>
    </location>
</feature>
<dbReference type="PRINTS" id="PR00503">
    <property type="entry name" value="BROMODOMAIN"/>
</dbReference>
<dbReference type="GO" id="GO:0016589">
    <property type="term" value="C:NURF complex"/>
    <property type="evidence" value="ECO:0007669"/>
    <property type="project" value="InterPro"/>
</dbReference>
<dbReference type="Gene3D" id="3.30.40.10">
    <property type="entry name" value="Zinc/RING finger domain, C3HC4 (zinc finger)"/>
    <property type="match status" value="2"/>
</dbReference>
<dbReference type="PROSITE" id="PS00633">
    <property type="entry name" value="BROMODOMAIN_1"/>
    <property type="match status" value="1"/>
</dbReference>
<feature type="compositionally biased region" description="Acidic residues" evidence="7">
    <location>
        <begin position="222"/>
        <end position="234"/>
    </location>
</feature>
<protein>
    <submittedName>
        <fullName evidence="10">Uncharacterized protein</fullName>
    </submittedName>
</protein>
<feature type="compositionally biased region" description="Basic and acidic residues" evidence="7">
    <location>
        <begin position="47"/>
        <end position="76"/>
    </location>
</feature>
<dbReference type="EMBL" id="BTRK01000002">
    <property type="protein sequence ID" value="GMR36545.1"/>
    <property type="molecule type" value="Genomic_DNA"/>
</dbReference>
<dbReference type="InterPro" id="IPR013083">
    <property type="entry name" value="Znf_RING/FYVE/PHD"/>
</dbReference>
<dbReference type="PANTHER" id="PTHR45975:SF2">
    <property type="entry name" value="NUCLEOSOME-REMODELING FACTOR SUBUNIT BPTF"/>
    <property type="match status" value="1"/>
</dbReference>
<feature type="compositionally biased region" description="Polar residues" evidence="7">
    <location>
        <begin position="31"/>
        <end position="40"/>
    </location>
</feature>
<dbReference type="Pfam" id="PF00439">
    <property type="entry name" value="Bromodomain"/>
    <property type="match status" value="1"/>
</dbReference>
<evidence type="ECO:0000259" key="8">
    <source>
        <dbReference type="PROSITE" id="PS50014"/>
    </source>
</evidence>